<evidence type="ECO:0000313" key="8">
    <source>
        <dbReference type="Proteomes" id="UP000185904"/>
    </source>
</evidence>
<dbReference type="InterPro" id="IPR031167">
    <property type="entry name" value="G_OBG"/>
</dbReference>
<feature type="region of interest" description="Disordered" evidence="4">
    <location>
        <begin position="677"/>
        <end position="705"/>
    </location>
</feature>
<dbReference type="Gene3D" id="6.10.140.1070">
    <property type="match status" value="2"/>
</dbReference>
<dbReference type="InterPro" id="IPR027417">
    <property type="entry name" value="P-loop_NTPase"/>
</dbReference>
<dbReference type="Gene3D" id="3.10.20.30">
    <property type="match status" value="1"/>
</dbReference>
<feature type="region of interest" description="Disordered" evidence="4">
    <location>
        <begin position="730"/>
        <end position="787"/>
    </location>
</feature>
<dbReference type="AlphaFoldDB" id="A0A178D0U7"/>
<dbReference type="PRINTS" id="PR00326">
    <property type="entry name" value="GTP1OBG"/>
</dbReference>
<dbReference type="RefSeq" id="XP_022500711.1">
    <property type="nucleotide sequence ID" value="XM_022643374.1"/>
</dbReference>
<keyword evidence="8" id="KW-1185">Reference proteome</keyword>
<dbReference type="InterPro" id="IPR005225">
    <property type="entry name" value="Small_GTP-bd"/>
</dbReference>
<feature type="compositionally biased region" description="Low complexity" evidence="4">
    <location>
        <begin position="772"/>
        <end position="781"/>
    </location>
</feature>
<dbReference type="EMBL" id="LVCJ01000028">
    <property type="protein sequence ID" value="OAL35699.1"/>
    <property type="molecule type" value="Genomic_DNA"/>
</dbReference>
<keyword evidence="1" id="KW-0547">Nucleotide-binding</keyword>
<dbReference type="InterPro" id="IPR045001">
    <property type="entry name" value="DRG"/>
</dbReference>
<gene>
    <name evidence="7" type="ORF">AYO20_05080</name>
</gene>
<evidence type="ECO:0000259" key="6">
    <source>
        <dbReference type="PROSITE" id="PS51710"/>
    </source>
</evidence>
<dbReference type="InterPro" id="IPR012676">
    <property type="entry name" value="TGS-like"/>
</dbReference>
<evidence type="ECO:0000313" key="7">
    <source>
        <dbReference type="EMBL" id="OAL35699.1"/>
    </source>
</evidence>
<protein>
    <recommendedName>
        <fullName evidence="9">HTH CENPB-type domain-containing protein</fullName>
    </recommendedName>
</protein>
<dbReference type="GO" id="GO:1903833">
    <property type="term" value="P:positive regulation of cellular response to amino acid starvation"/>
    <property type="evidence" value="ECO:0007669"/>
    <property type="project" value="UniProtKB-ARBA"/>
</dbReference>
<dbReference type="GO" id="GO:0003677">
    <property type="term" value="F:DNA binding"/>
    <property type="evidence" value="ECO:0007669"/>
    <property type="project" value="UniProtKB-KW"/>
</dbReference>
<evidence type="ECO:0000256" key="1">
    <source>
        <dbReference type="ARBA" id="ARBA00022741"/>
    </source>
</evidence>
<feature type="compositionally biased region" description="Low complexity" evidence="4">
    <location>
        <begin position="631"/>
        <end position="644"/>
    </location>
</feature>
<feature type="domain" description="OBG-type G" evidence="6">
    <location>
        <begin position="64"/>
        <end position="290"/>
    </location>
</feature>
<dbReference type="OrthoDB" id="9909311at2759"/>
<evidence type="ECO:0008006" key="9">
    <source>
        <dbReference type="Google" id="ProtNLM"/>
    </source>
</evidence>
<proteinExistence type="predicted"/>
<dbReference type="Pfam" id="PF16897">
    <property type="entry name" value="MMR_HSR1_Xtn"/>
    <property type="match status" value="1"/>
</dbReference>
<dbReference type="GO" id="GO:0003924">
    <property type="term" value="F:GTPase activity"/>
    <property type="evidence" value="ECO:0007669"/>
    <property type="project" value="InterPro"/>
</dbReference>
<feature type="region of interest" description="Disordered" evidence="4">
    <location>
        <begin position="471"/>
        <end position="503"/>
    </location>
</feature>
<feature type="region of interest" description="Disordered" evidence="4">
    <location>
        <begin position="627"/>
        <end position="660"/>
    </location>
</feature>
<dbReference type="Pfam" id="PF03221">
    <property type="entry name" value="HTH_Tnp_Tc5"/>
    <property type="match status" value="1"/>
</dbReference>
<keyword evidence="3" id="KW-0342">GTP-binding</keyword>
<sequence length="908" mass="100052">MATTVDKIKEIEAEMARTQKNKATSFHLGQLKAKLAKLKRELLTPSSSGGGGGSGFDVARTGVASVGFIGFPSVGKSTLMSRLTGQHSEAAAYEFTTLTTVPGQVLYNGAAIQMLDLPGIIQGAKDGKGRGRQVIAVAKTCHLIFIVLDVNKPLTDKRVIEAELEGFGIRINKEPPNIVFKKKDKGGLNITSTVPLTHIDHDEIKAVMNEYRISSADIAIRCDATIDDLIDVLEAKSRSYIPVIYALNKIDSITIEELDLLYRIPNAVPISSEHGWNIDELLEQMWEKLQLKRIYTKPKGKQPDYSAPVVLRKNASTVEDFCNAIHKTIVEQFKHAIVYGRSVKHQPQRVGLAHELADEDIKSQDSQHTGYGQNGWIGVPNNLPNGIPNGYSTSPQTTISPMQEFPQFEYHHQHQHNTPMPMEPAYPIQRPSPFASSHAPMPPPLVMPNNVLWPSMLASQPQGSYQPSILPAAPMQTPLSAGSTSDMTPTSAKTNTSRRKLTDEERRQMCIEAEQNPTMKQTQIGAKFNVERSTVSKILRQRDKYMNPQSKEESVSPIKKNKAKLPDFEKTLTNWVKNQQKKGLPITDEDLRKQAQVFSFSRSDQAVVSSADWLEKFKRKNRLNALKADPDSTFGDSSSTSLSHTPHDGSPASSNGLVSPPMSAIEEQIEEPSVKIETNNEFFDFGDGKSTYTPQPRLDREATSESVISPMSVEMARSDQDGIDMLEEADDTMGSSNRQRSQTYSHAPNSGTASRPSSSGHNRPSLPVRSLTAATVTVTTAEQRPTAIDPRQMMKRHKSVPDIHYPEQVRFSAMHPPPLPRSADASPISNPVTPAEEDIIRALHATKTLLEQNPAVAEPDDYLAIGKLIQKIKALRPTAPILPGGMHPIDIMDSPRISKKRTILGIST</sequence>
<dbReference type="Pfam" id="PF02824">
    <property type="entry name" value="TGS"/>
    <property type="match status" value="1"/>
</dbReference>
<name>A0A178D0U7_9EURO</name>
<feature type="region of interest" description="Disordered" evidence="4">
    <location>
        <begin position="415"/>
        <end position="441"/>
    </location>
</feature>
<dbReference type="FunFam" id="3.10.20.30:FF:000003">
    <property type="entry name" value="Developmentally-regulated GTP-binding protein 1"/>
    <property type="match status" value="1"/>
</dbReference>
<dbReference type="PROSITE" id="PS51253">
    <property type="entry name" value="HTH_CENPB"/>
    <property type="match status" value="1"/>
</dbReference>
<dbReference type="SUPFAM" id="SSF46689">
    <property type="entry name" value="Homeodomain-like"/>
    <property type="match status" value="2"/>
</dbReference>
<reference evidence="7 8" key="1">
    <citation type="submission" date="2016-03" db="EMBL/GenBank/DDBJ databases">
        <title>The draft genome sequence of Fonsecaea nubica causative agent of cutaneous subcutaneous infection in human host.</title>
        <authorList>
            <person name="Costa F."/>
            <person name="Sybren D.H."/>
            <person name="Raittz R.T."/>
            <person name="Weiss V.A."/>
            <person name="Leao A.C."/>
            <person name="Gomes R."/>
            <person name="De Souza E.M."/>
            <person name="Pedrosa F.O."/>
            <person name="Steffens M.B."/>
            <person name="Bombassaro A."/>
            <person name="Tadra-Sfeir M.Z."/>
            <person name="Moreno L.F."/>
            <person name="Najafzadeh M.J."/>
            <person name="Felipe M.S."/>
            <person name="Teixeira M."/>
            <person name="Sun J."/>
            <person name="Xi L."/>
            <person name="Castro M.A."/>
            <person name="Vicente V.A."/>
        </authorList>
    </citation>
    <scope>NUCLEOTIDE SEQUENCE [LARGE SCALE GENOMIC DNA]</scope>
    <source>
        <strain evidence="7 8">CBS 269.64</strain>
    </source>
</reference>
<evidence type="ECO:0000256" key="2">
    <source>
        <dbReference type="ARBA" id="ARBA00023125"/>
    </source>
</evidence>
<dbReference type="InterPro" id="IPR004095">
    <property type="entry name" value="TGS"/>
</dbReference>
<dbReference type="CDD" id="cd01896">
    <property type="entry name" value="DRG"/>
    <property type="match status" value="1"/>
</dbReference>
<dbReference type="InterPro" id="IPR006074">
    <property type="entry name" value="GTP1-OBG_CS"/>
</dbReference>
<comment type="caution">
    <text evidence="7">The sequence shown here is derived from an EMBL/GenBank/DDBJ whole genome shotgun (WGS) entry which is preliminary data.</text>
</comment>
<dbReference type="PANTHER" id="PTHR43127">
    <property type="entry name" value="DEVELOPMENTALLY-REGULATED GTP-BINDING PROTEIN 2"/>
    <property type="match status" value="1"/>
</dbReference>
<dbReference type="PROSITE" id="PS00905">
    <property type="entry name" value="GTP1_OBG"/>
    <property type="match status" value="1"/>
</dbReference>
<evidence type="ECO:0000256" key="4">
    <source>
        <dbReference type="SAM" id="MobiDB-lite"/>
    </source>
</evidence>
<keyword evidence="2" id="KW-0238">DNA-binding</keyword>
<dbReference type="InterPro" id="IPR009057">
    <property type="entry name" value="Homeodomain-like_sf"/>
</dbReference>
<dbReference type="InterPro" id="IPR031662">
    <property type="entry name" value="GTP-binding_2"/>
</dbReference>
<evidence type="ECO:0000259" key="5">
    <source>
        <dbReference type="PROSITE" id="PS51253"/>
    </source>
</evidence>
<dbReference type="FunFam" id="3.40.50.300:FF:000740">
    <property type="entry name" value="Putative GTP-binding protein 1"/>
    <property type="match status" value="1"/>
</dbReference>
<accession>A0A178D0U7</accession>
<dbReference type="Pfam" id="PF01926">
    <property type="entry name" value="MMR_HSR1"/>
    <property type="match status" value="1"/>
</dbReference>
<dbReference type="InterPro" id="IPR006600">
    <property type="entry name" value="HTH_CenpB_DNA-bd_dom"/>
</dbReference>
<dbReference type="PROSITE" id="PS51710">
    <property type="entry name" value="G_OBG"/>
    <property type="match status" value="1"/>
</dbReference>
<organism evidence="7 8">
    <name type="scientific">Fonsecaea nubica</name>
    <dbReference type="NCBI Taxonomy" id="856822"/>
    <lineage>
        <taxon>Eukaryota</taxon>
        <taxon>Fungi</taxon>
        <taxon>Dikarya</taxon>
        <taxon>Ascomycota</taxon>
        <taxon>Pezizomycotina</taxon>
        <taxon>Eurotiomycetes</taxon>
        <taxon>Chaetothyriomycetidae</taxon>
        <taxon>Chaetothyriales</taxon>
        <taxon>Herpotrichiellaceae</taxon>
        <taxon>Fonsecaea</taxon>
    </lineage>
</organism>
<dbReference type="InterPro" id="IPR012675">
    <property type="entry name" value="Beta-grasp_dom_sf"/>
</dbReference>
<dbReference type="Proteomes" id="UP000185904">
    <property type="component" value="Unassembled WGS sequence"/>
</dbReference>
<dbReference type="SUPFAM" id="SSF81271">
    <property type="entry name" value="TGS-like"/>
    <property type="match status" value="1"/>
</dbReference>
<dbReference type="NCBIfam" id="TIGR00231">
    <property type="entry name" value="small_GTP"/>
    <property type="match status" value="1"/>
</dbReference>
<dbReference type="GeneID" id="34588497"/>
<evidence type="ECO:0000256" key="3">
    <source>
        <dbReference type="ARBA" id="ARBA00023134"/>
    </source>
</evidence>
<dbReference type="InterPro" id="IPR006073">
    <property type="entry name" value="GTP-bd"/>
</dbReference>
<feature type="compositionally biased region" description="Polar residues" evidence="4">
    <location>
        <begin position="733"/>
        <end position="762"/>
    </location>
</feature>
<dbReference type="SUPFAM" id="SSF52540">
    <property type="entry name" value="P-loop containing nucleoside triphosphate hydrolases"/>
    <property type="match status" value="1"/>
</dbReference>
<feature type="compositionally biased region" description="Polar residues" evidence="4">
    <location>
        <begin position="477"/>
        <end position="495"/>
    </location>
</feature>
<dbReference type="Gene3D" id="1.10.10.60">
    <property type="entry name" value="Homeodomain-like"/>
    <property type="match status" value="2"/>
</dbReference>
<feature type="domain" description="HTH CENPB-type" evidence="5">
    <location>
        <begin position="556"/>
        <end position="627"/>
    </location>
</feature>
<dbReference type="SMART" id="SM00674">
    <property type="entry name" value="CENPB"/>
    <property type="match status" value="1"/>
</dbReference>
<dbReference type="GO" id="GO:0005525">
    <property type="term" value="F:GTP binding"/>
    <property type="evidence" value="ECO:0007669"/>
    <property type="project" value="UniProtKB-KW"/>
</dbReference>